<protein>
    <submittedName>
        <fullName evidence="2">Uncharacterized protein</fullName>
    </submittedName>
</protein>
<sequence>MSDYFGASTQQDIKTGGDGAKSHDWNVLNASNATAIDVNISNAGYLTMVMSGGFSAWYTGSFTAPFVYINVIGDFDVDVSITTVGLSGTNSVERPFLAVRDPNASAGEDWILLGRDTWDGPSGQTLWLWVMNSVENGNRTTLYNYLRLTRVGNVFRYYGKVNQGDSWTTWTAVERNDFHSIVQLGFMCAHGAISDGYTLKADYLQGTYTLAKMSVNVMPVVLSSIYDYKVAAGYVVNPLCIASYLGADYHSPQTVIVEPVNLELSNSVPCLGKAVNVQPVDITSGVSWSRFSWGNGQDFVGSLSLDTPHEIVSALSLEAYFSVIDSILDGITGGLNMISSIAHSDIGTAVLEIINGLGIDGAIDLINKIREGIAAEMVIINAIDAALDGEIEIIPAIEDFFEGEIEFLNSIGTAGMSVSQSVQVYVDDTDYTGEVISCDIDLYKMSGIAAATVALKSLDIISGEKMTIIEGDEFSFYIEEYKQDAGNHTVELWGRALAAEFYEGRALKKDYAFYNRTATSIAEELIGADKLIWQIQDFVVKEFSEEGYPLDTVRAIVEDAGAVARAINDTVYVVYPYEASVPVIALQHNFSLSRQRNMRQADGVKVTYGKEEILSIEADKTTLGVGEYATVKVYTRENYTFETSADYAYKDASGNITEVEEDVTIENGEGSLSKPVISVISITGCSGVAVNGQKVTSKPACKLVTIKYQTVFDKWKVTNYTEGKRLVCTAVTDNTVTIISGSGGTIEEITAEVIRDSYSAKKRAEKELTERSGPEQAAITHIYDSLLISPEGINVKTPYGDGVITGVDVKVEANPVRVKMSLEVLLWQAKAQ</sequence>
<dbReference type="Proteomes" id="UP000060487">
    <property type="component" value="Unassembled WGS sequence"/>
</dbReference>
<dbReference type="EMBL" id="LNQR01000101">
    <property type="protein sequence ID" value="KWT81135.1"/>
    <property type="molecule type" value="Genomic_DNA"/>
</dbReference>
<feature type="region of interest" description="Disordered" evidence="1">
    <location>
        <begin position="1"/>
        <end position="20"/>
    </location>
</feature>
<accession>A0ABR5SCK9</accession>
<evidence type="ECO:0000313" key="3">
    <source>
        <dbReference type="Proteomes" id="UP000060487"/>
    </source>
</evidence>
<reference evidence="2 3" key="1">
    <citation type="submission" date="2015-11" db="EMBL/GenBank/DDBJ databases">
        <authorList>
            <person name="Lin W."/>
        </authorList>
    </citation>
    <scope>NUCLEOTIDE SEQUENCE [LARGE SCALE GENOMIC DNA]</scope>
    <source>
        <strain evidence="2 3">HCH-1</strain>
    </source>
</reference>
<evidence type="ECO:0000313" key="2">
    <source>
        <dbReference type="EMBL" id="KWT81135.1"/>
    </source>
</evidence>
<keyword evidence="3" id="KW-1185">Reference proteome</keyword>
<evidence type="ECO:0000256" key="1">
    <source>
        <dbReference type="SAM" id="MobiDB-lite"/>
    </source>
</evidence>
<dbReference type="RefSeq" id="WP_085053263.1">
    <property type="nucleotide sequence ID" value="NZ_LNQR01000101.1"/>
</dbReference>
<organism evidence="2 3">
    <name type="scientific">Candidatus Magnetominusculus xianensis</name>
    <dbReference type="NCBI Taxonomy" id="1748249"/>
    <lineage>
        <taxon>Bacteria</taxon>
        <taxon>Pseudomonadati</taxon>
        <taxon>Nitrospirota</taxon>
        <taxon>Nitrospiria</taxon>
        <taxon>Nitrospirales</taxon>
        <taxon>Nitrospiraceae</taxon>
        <taxon>Candidatus Magnetominusculus</taxon>
    </lineage>
</organism>
<name>A0ABR5SCK9_9BACT</name>
<gene>
    <name evidence="2" type="ORF">ASN18_2641</name>
</gene>
<proteinExistence type="predicted"/>
<comment type="caution">
    <text evidence="2">The sequence shown here is derived from an EMBL/GenBank/DDBJ whole genome shotgun (WGS) entry which is preliminary data.</text>
</comment>